<sequence length="1203" mass="133675">MATKQAPSFMEASQFARTEFTVQSYDQNIKHRYVDSLDELATMCLKVNQEIVQELHLLVQNLNICAEATKDSDLDGLLSSLQALLEAIGPNPVTSIHHLASSLPIQQTELYVSSLTAYNQRISSLLETIPHLMTNMKNVAKNMYLPLKHLVMVHYYMTRWCRISGDTTLDTFLMQLSDVVIGCYEVAGIEMEDHEIISLEDLLQTTTCLVPTIKDTVKSIITCLTAPADFEDCPIPRPPKYKGSLDCAMLQNGKFSVKASLVVLEESLLVLEKQKSRLLYVPYKTHDIQVMMIDLDDHGKMALQIRMGARVILFEVLSTDVVFLKTAFPHFLASASHGNKTPTSTDDPARGTSSRMNPFPVVHDGLASDSTSNFLQPNRFCGRLSDLPQTIAKTSTGIDLVVPLVLVRYLEYLIKHGCHSEGIFRLPGSIALVASIEAALCRMRWLSVYSSSTPVEDQPVVDILKLIRSEKASYEMAYEIADIVTSWIRYIQGSLIPETVSEEIQRLGNNVNVATVANVLTSLPLHRRRVFLYICDFFGQVVKCTELNGMTAKSLAKIFAPIFLNEKTGSNINIIVAEYIDIEKFIECCIENNLAITERLNVGKALEPSIGDQVANTADIIFRAYTLPIHRIRSLEDASLGKCLVSIVISNHIPYITLTLEATHASIFETRITPSLMVKVVHAVQVLLEFVSMDRTRQTYYLQLKTAELAQMFETVVKQKRLDCLNSMIDSFMSEQSIFISDEVGRQEMRQIESCVVDVIVSSRHHLGRANLVVSKAEDNKTFVSLVTTTNSLLLNTALDGSVSCVLDYSSRMLILRKSVSAHCIELTLIVANCMEEAAKVYEAIRGSLLATSRYDNQLSSNATTETIESKDADNSNDKASVMALFSNSSVESLPDLAKIVQKTTTVYRSSWAAQVLPVARNTAFATPALAVGGCSSQLDRFALANVLRQGNSPPAFKLSAATSIEAAVSSKPVEASDNFQGNNTVEVPQNVIWIPQPTIAAKRRFSGSPALPRGFGSQPAGFPKFANTMPSLNLHPTELETHFTISNNNTQNTDEGVATLPSSLADENHKTCDRCHNETDVESAPHIHRLVKDLVEHTPRVSTGRVLSVSEKAEESAPVLVEKNNVGDAENESVDEGAQDMYEDDEFIDDEEEDIRMYQQQAEASRKQRIELEDKMKKMRLEMQEMRDSIDFKTKDLFERGL</sequence>
<dbReference type="CDD" id="cd00159">
    <property type="entry name" value="RhoGAP"/>
    <property type="match status" value="1"/>
</dbReference>
<dbReference type="Proteomes" id="UP000319731">
    <property type="component" value="Unassembled WGS sequence"/>
</dbReference>
<dbReference type="InterPro" id="IPR000198">
    <property type="entry name" value="RhoGAP_dom"/>
</dbReference>
<keyword evidence="4" id="KW-1185">Reference proteome</keyword>
<feature type="coiled-coil region" evidence="1">
    <location>
        <begin position="1149"/>
        <end position="1197"/>
    </location>
</feature>
<dbReference type="GO" id="GO:0005737">
    <property type="term" value="C:cytoplasm"/>
    <property type="evidence" value="ECO:0007669"/>
    <property type="project" value="TreeGrafter"/>
</dbReference>
<dbReference type="PROSITE" id="PS50238">
    <property type="entry name" value="RHOGAP"/>
    <property type="match status" value="1"/>
</dbReference>
<dbReference type="AlphaFoldDB" id="A0A507CBJ5"/>
<dbReference type="GO" id="GO:0007264">
    <property type="term" value="P:small GTPase-mediated signal transduction"/>
    <property type="evidence" value="ECO:0007669"/>
    <property type="project" value="TreeGrafter"/>
</dbReference>
<evidence type="ECO:0000313" key="3">
    <source>
        <dbReference type="EMBL" id="TPX35324.1"/>
    </source>
</evidence>
<dbReference type="RefSeq" id="XP_031025851.1">
    <property type="nucleotide sequence ID" value="XM_031168210.1"/>
</dbReference>
<protein>
    <recommendedName>
        <fullName evidence="2">Rho-GAP domain-containing protein</fullName>
    </recommendedName>
</protein>
<evidence type="ECO:0000313" key="4">
    <source>
        <dbReference type="Proteomes" id="UP000319731"/>
    </source>
</evidence>
<dbReference type="SUPFAM" id="SSF48350">
    <property type="entry name" value="GTPase activation domain, GAP"/>
    <property type="match status" value="1"/>
</dbReference>
<proteinExistence type="predicted"/>
<comment type="caution">
    <text evidence="3">The sequence shown here is derived from an EMBL/GenBank/DDBJ whole genome shotgun (WGS) entry which is preliminary data.</text>
</comment>
<dbReference type="Gene3D" id="1.10.555.10">
    <property type="entry name" value="Rho GTPase activation protein"/>
    <property type="match status" value="1"/>
</dbReference>
<accession>A0A507CBJ5</accession>
<keyword evidence="1" id="KW-0175">Coiled coil</keyword>
<dbReference type="EMBL" id="QEAO01000009">
    <property type="protein sequence ID" value="TPX35324.1"/>
    <property type="molecule type" value="Genomic_DNA"/>
</dbReference>
<dbReference type="PANTHER" id="PTHR45808:SF2">
    <property type="entry name" value="RHO GTPASE-ACTIVATING PROTEIN 68F"/>
    <property type="match status" value="1"/>
</dbReference>
<dbReference type="GeneID" id="42003507"/>
<dbReference type="Pfam" id="PF00620">
    <property type="entry name" value="RhoGAP"/>
    <property type="match status" value="1"/>
</dbReference>
<reference evidence="3 4" key="1">
    <citation type="journal article" date="2019" name="Sci. Rep.">
        <title>Comparative genomics of chytrid fungi reveal insights into the obligate biotrophic and pathogenic lifestyle of Synchytrium endobioticum.</title>
        <authorList>
            <person name="van de Vossenberg B.T.L.H."/>
            <person name="Warris S."/>
            <person name="Nguyen H.D.T."/>
            <person name="van Gent-Pelzer M.P.E."/>
            <person name="Joly D.L."/>
            <person name="van de Geest H.C."/>
            <person name="Bonants P.J.M."/>
            <person name="Smith D.S."/>
            <person name="Levesque C.A."/>
            <person name="van der Lee T.A.J."/>
        </authorList>
    </citation>
    <scope>NUCLEOTIDE SEQUENCE [LARGE SCALE GENOMIC DNA]</scope>
    <source>
        <strain evidence="3 4">JEL517</strain>
    </source>
</reference>
<evidence type="ECO:0000256" key="1">
    <source>
        <dbReference type="SAM" id="Coils"/>
    </source>
</evidence>
<dbReference type="InterPro" id="IPR008936">
    <property type="entry name" value="Rho_GTPase_activation_prot"/>
</dbReference>
<gene>
    <name evidence="3" type="ORF">SmJEL517_g02282</name>
</gene>
<name>A0A507CBJ5_9FUNG</name>
<dbReference type="SMART" id="SM00324">
    <property type="entry name" value="RhoGAP"/>
    <property type="match status" value="1"/>
</dbReference>
<dbReference type="OrthoDB" id="2184825at2759"/>
<dbReference type="PANTHER" id="PTHR45808">
    <property type="entry name" value="RHO GTPASE-ACTIVATING PROTEIN 68F"/>
    <property type="match status" value="1"/>
</dbReference>
<evidence type="ECO:0000259" key="2">
    <source>
        <dbReference type="PROSITE" id="PS50238"/>
    </source>
</evidence>
<dbReference type="STRING" id="1806994.A0A507CBJ5"/>
<organism evidence="3 4">
    <name type="scientific">Synchytrium microbalum</name>
    <dbReference type="NCBI Taxonomy" id="1806994"/>
    <lineage>
        <taxon>Eukaryota</taxon>
        <taxon>Fungi</taxon>
        <taxon>Fungi incertae sedis</taxon>
        <taxon>Chytridiomycota</taxon>
        <taxon>Chytridiomycota incertae sedis</taxon>
        <taxon>Chytridiomycetes</taxon>
        <taxon>Synchytriales</taxon>
        <taxon>Synchytriaceae</taxon>
        <taxon>Synchytrium</taxon>
    </lineage>
</organism>
<dbReference type="GO" id="GO:0005096">
    <property type="term" value="F:GTPase activator activity"/>
    <property type="evidence" value="ECO:0007669"/>
    <property type="project" value="TreeGrafter"/>
</dbReference>
<feature type="domain" description="Rho-GAP" evidence="2">
    <location>
        <begin position="385"/>
        <end position="597"/>
    </location>
</feature>